<protein>
    <recommendedName>
        <fullName evidence="3">HD-GYP domain-containing protein</fullName>
    </recommendedName>
</protein>
<evidence type="ECO:0008006" key="3">
    <source>
        <dbReference type="Google" id="ProtNLM"/>
    </source>
</evidence>
<dbReference type="Proteomes" id="UP000663570">
    <property type="component" value="Chromosome"/>
</dbReference>
<dbReference type="InterPro" id="IPR003607">
    <property type="entry name" value="HD/PDEase_dom"/>
</dbReference>
<dbReference type="SUPFAM" id="SSF109604">
    <property type="entry name" value="HD-domain/PDEase-like"/>
    <property type="match status" value="1"/>
</dbReference>
<name>A0ABX7M9N9_9RHOO</name>
<dbReference type="Pfam" id="PF13487">
    <property type="entry name" value="HD_5"/>
    <property type="match status" value="1"/>
</dbReference>
<evidence type="ECO:0000313" key="2">
    <source>
        <dbReference type="Proteomes" id="UP000663570"/>
    </source>
</evidence>
<dbReference type="PANTHER" id="PTHR43155">
    <property type="entry name" value="CYCLIC DI-GMP PHOSPHODIESTERASE PA4108-RELATED"/>
    <property type="match status" value="1"/>
</dbReference>
<dbReference type="Gene3D" id="1.10.3210.10">
    <property type="entry name" value="Hypothetical protein af1432"/>
    <property type="match status" value="1"/>
</dbReference>
<gene>
    <name evidence="1" type="ORF">JY500_00600</name>
</gene>
<proteinExistence type="predicted"/>
<organism evidence="1 2">
    <name type="scientific">Niveibacterium microcysteis</name>
    <dbReference type="NCBI Taxonomy" id="2811415"/>
    <lineage>
        <taxon>Bacteria</taxon>
        <taxon>Pseudomonadati</taxon>
        <taxon>Pseudomonadota</taxon>
        <taxon>Betaproteobacteria</taxon>
        <taxon>Rhodocyclales</taxon>
        <taxon>Rhodocyclaceae</taxon>
        <taxon>Niveibacterium</taxon>
    </lineage>
</organism>
<dbReference type="EMBL" id="CP071060">
    <property type="protein sequence ID" value="QSI77185.1"/>
    <property type="molecule type" value="Genomic_DNA"/>
</dbReference>
<dbReference type="PANTHER" id="PTHR43155:SF2">
    <property type="entry name" value="CYCLIC DI-GMP PHOSPHODIESTERASE PA4108"/>
    <property type="match status" value="1"/>
</dbReference>
<accession>A0ABX7M9N9</accession>
<dbReference type="CDD" id="cd00077">
    <property type="entry name" value="HDc"/>
    <property type="match status" value="1"/>
</dbReference>
<reference evidence="1 2" key="1">
    <citation type="submission" date="2021-02" db="EMBL/GenBank/DDBJ databases">
        <title>Niveibacterium changnyeongensis HC41.</title>
        <authorList>
            <person name="Kang M."/>
        </authorList>
    </citation>
    <scope>NUCLEOTIDE SEQUENCE [LARGE SCALE GENOMIC DNA]</scope>
    <source>
        <strain evidence="1 2">HC41</strain>
    </source>
</reference>
<sequence>MRSIRLSRSSLRLNEPLPWDVFDAGGKLLLRRGYRIQMPDQLDQLVVRGAYVADASPPAPSERPPVRPEPARRQVLSDPVGSWARTEARLASLLHAFERTPDFSDRLSELAPLISELCERDADLALFQMMRWNGANYAVAHAIHAATLCELVARRLGWPPHQREQLLRAALSMNIGMRQLQTSLVTQTAPPSAPQREIIHQHPVRGLYLLESAGVTDNDWLRAVALHHEAPDALPTRVRHGSAAQLAEVIRLADIFGAKVSPRASRPALSADQALRETFISHGGADNPLVNALVRELGIYPPGSGVRLASGELGLVMRRGVRADQPLVYALINRKGQFYMEPVIRDSARSQFAVVATVPVERFRQLNLNPALIFGYESRSRMRPFDTLEFEF</sequence>
<evidence type="ECO:0000313" key="1">
    <source>
        <dbReference type="EMBL" id="QSI77185.1"/>
    </source>
</evidence>
<keyword evidence="2" id="KW-1185">Reference proteome</keyword>
<dbReference type="RefSeq" id="WP_206254711.1">
    <property type="nucleotide sequence ID" value="NZ_CP071060.1"/>
</dbReference>